<evidence type="ECO:0000259" key="5">
    <source>
        <dbReference type="Pfam" id="PF00849"/>
    </source>
</evidence>
<evidence type="ECO:0000313" key="6">
    <source>
        <dbReference type="EMBL" id="RFZ80776.1"/>
    </source>
</evidence>
<dbReference type="EMBL" id="QOHO01000005">
    <property type="protein sequence ID" value="RFZ80776.1"/>
    <property type="molecule type" value="Genomic_DNA"/>
</dbReference>
<comment type="caution">
    <text evidence="6">The sequence shown here is derived from an EMBL/GenBank/DDBJ whole genome shotgun (WGS) entry which is preliminary data.</text>
</comment>
<dbReference type="InterPro" id="IPR006224">
    <property type="entry name" value="PsdUridine_synth_RluA-like_CS"/>
</dbReference>
<comment type="similarity">
    <text evidence="2 4">Belongs to the pseudouridine synthase RluA family.</text>
</comment>
<dbReference type="OrthoDB" id="9807829at2"/>
<dbReference type="GO" id="GO:0009982">
    <property type="term" value="F:pseudouridine synthase activity"/>
    <property type="evidence" value="ECO:0007669"/>
    <property type="project" value="InterPro"/>
</dbReference>
<gene>
    <name evidence="6" type="ORF">DS742_01365</name>
</gene>
<evidence type="ECO:0000256" key="3">
    <source>
        <dbReference type="PIRSR" id="PIRSR606225-1"/>
    </source>
</evidence>
<dbReference type="CDD" id="cd02869">
    <property type="entry name" value="PseudoU_synth_RluA_like"/>
    <property type="match status" value="1"/>
</dbReference>
<comment type="catalytic activity">
    <reaction evidence="1 4">
        <text>a uridine in RNA = a pseudouridine in RNA</text>
        <dbReference type="Rhea" id="RHEA:48348"/>
        <dbReference type="Rhea" id="RHEA-COMP:12068"/>
        <dbReference type="Rhea" id="RHEA-COMP:12069"/>
        <dbReference type="ChEBI" id="CHEBI:65314"/>
        <dbReference type="ChEBI" id="CHEBI:65315"/>
    </reaction>
</comment>
<sequence length="307" mass="35100">MKMTMNYTITEASNEKTIERYLLEQGYSQSLIRYLRNTENAITAGGRAVYTTHRLISGETLTITFPDEKNSEHIVPARMPIDILFEDEHLLVINKSSGVPIHPSQGNFDNTLANGLAWYFKEKQESFTFRAINRLDRDTTGLLIVAKNPLSACILSDMVKRHEIHRRYLAVVQGELPIEGIIDSPIARTHDSTIERCVDPVNGDPARTFFQRLFYDPATNHSLAGLRLETGRTHQIRVHLKSIGHPLPGDFLYNPDYRYIKRQSLHSFRLDFIHPVTRVPLFFEAALPADMQFIGITSTEGLWDNDF</sequence>
<accession>A0A3E2NID9</accession>
<dbReference type="GO" id="GO:0140098">
    <property type="term" value="F:catalytic activity, acting on RNA"/>
    <property type="evidence" value="ECO:0007669"/>
    <property type="project" value="UniProtKB-ARBA"/>
</dbReference>
<dbReference type="PANTHER" id="PTHR21600:SF87">
    <property type="entry name" value="RNA PSEUDOURIDYLATE SYNTHASE DOMAIN-CONTAINING PROTEIN 1"/>
    <property type="match status" value="1"/>
</dbReference>
<name>A0A3E2NID9_9FIRM</name>
<dbReference type="SUPFAM" id="SSF55120">
    <property type="entry name" value="Pseudouridine synthase"/>
    <property type="match status" value="1"/>
</dbReference>
<feature type="domain" description="Pseudouridine synthase RsuA/RluA-like" evidence="5">
    <location>
        <begin position="89"/>
        <end position="241"/>
    </location>
</feature>
<keyword evidence="4" id="KW-0413">Isomerase</keyword>
<reference evidence="6 7" key="1">
    <citation type="submission" date="2018-07" db="EMBL/GenBank/DDBJ databases">
        <title>New species, Clostridium PI-S10-A1B.</title>
        <authorList>
            <person name="Krishna G."/>
            <person name="Summeta K."/>
            <person name="Shikha S."/>
            <person name="Prabhu P.B."/>
            <person name="Suresh K."/>
        </authorList>
    </citation>
    <scope>NUCLEOTIDE SEQUENCE [LARGE SCALE GENOMIC DNA]</scope>
    <source>
        <strain evidence="6 7">PI-S10-A1B</strain>
    </source>
</reference>
<proteinExistence type="inferred from homology"/>
<dbReference type="EC" id="5.4.99.-" evidence="4"/>
<dbReference type="AlphaFoldDB" id="A0A3E2NID9"/>
<dbReference type="Proteomes" id="UP000260680">
    <property type="component" value="Unassembled WGS sequence"/>
</dbReference>
<dbReference type="InterPro" id="IPR020103">
    <property type="entry name" value="PsdUridine_synth_cat_dom_sf"/>
</dbReference>
<comment type="function">
    <text evidence="4">Responsible for synthesis of pseudouridine from uracil.</text>
</comment>
<dbReference type="InterPro" id="IPR006225">
    <property type="entry name" value="PsdUridine_synth_RluC/D"/>
</dbReference>
<dbReference type="Gene3D" id="3.30.2350.10">
    <property type="entry name" value="Pseudouridine synthase"/>
    <property type="match status" value="1"/>
</dbReference>
<evidence type="ECO:0000256" key="4">
    <source>
        <dbReference type="RuleBase" id="RU362028"/>
    </source>
</evidence>
<dbReference type="PROSITE" id="PS01129">
    <property type="entry name" value="PSI_RLU"/>
    <property type="match status" value="1"/>
</dbReference>
<feature type="active site" evidence="3">
    <location>
        <position position="136"/>
    </location>
</feature>
<organism evidence="6 7">
    <name type="scientific">Lacrimispora amygdalina</name>
    <dbReference type="NCBI Taxonomy" id="253257"/>
    <lineage>
        <taxon>Bacteria</taxon>
        <taxon>Bacillati</taxon>
        <taxon>Bacillota</taxon>
        <taxon>Clostridia</taxon>
        <taxon>Lachnospirales</taxon>
        <taxon>Lachnospiraceae</taxon>
        <taxon>Lacrimispora</taxon>
    </lineage>
</organism>
<dbReference type="PANTHER" id="PTHR21600">
    <property type="entry name" value="MITOCHONDRIAL RNA PSEUDOURIDINE SYNTHASE"/>
    <property type="match status" value="1"/>
</dbReference>
<dbReference type="InterPro" id="IPR006145">
    <property type="entry name" value="PsdUridine_synth_RsuA/RluA"/>
</dbReference>
<dbReference type="NCBIfam" id="TIGR00005">
    <property type="entry name" value="rluA_subfam"/>
    <property type="match status" value="1"/>
</dbReference>
<dbReference type="Pfam" id="PF00849">
    <property type="entry name" value="PseudoU_synth_2"/>
    <property type="match status" value="1"/>
</dbReference>
<evidence type="ECO:0000256" key="2">
    <source>
        <dbReference type="ARBA" id="ARBA00010876"/>
    </source>
</evidence>
<dbReference type="InterPro" id="IPR050188">
    <property type="entry name" value="RluA_PseudoU_synthase"/>
</dbReference>
<dbReference type="GO" id="GO:0000455">
    <property type="term" value="P:enzyme-directed rRNA pseudouridine synthesis"/>
    <property type="evidence" value="ECO:0007669"/>
    <property type="project" value="TreeGrafter"/>
</dbReference>
<evidence type="ECO:0000256" key="1">
    <source>
        <dbReference type="ARBA" id="ARBA00000073"/>
    </source>
</evidence>
<evidence type="ECO:0000313" key="7">
    <source>
        <dbReference type="Proteomes" id="UP000260680"/>
    </source>
</evidence>
<protein>
    <recommendedName>
        <fullName evidence="4">Pseudouridine synthase</fullName>
        <ecNumber evidence="4">5.4.99.-</ecNumber>
    </recommendedName>
</protein>
<dbReference type="GO" id="GO:0003723">
    <property type="term" value="F:RNA binding"/>
    <property type="evidence" value="ECO:0007669"/>
    <property type="project" value="InterPro"/>
</dbReference>